<dbReference type="Proteomes" id="UP000741013">
    <property type="component" value="Unassembled WGS sequence"/>
</dbReference>
<sequence>MNAIEIAGLRKHFDRSRALNGHWSCLPRSA</sequence>
<evidence type="ECO:0000313" key="2">
    <source>
        <dbReference type="Proteomes" id="UP000741013"/>
    </source>
</evidence>
<protein>
    <submittedName>
        <fullName evidence="1">Uncharacterized protein</fullName>
    </submittedName>
</protein>
<comment type="caution">
    <text evidence="1">The sequence shown here is derived from an EMBL/GenBank/DDBJ whole genome shotgun (WGS) entry which is preliminary data.</text>
</comment>
<evidence type="ECO:0000313" key="1">
    <source>
        <dbReference type="EMBL" id="MBP2183698.1"/>
    </source>
</evidence>
<organism evidence="1 2">
    <name type="scientific">Amycolatopsis magusensis</name>
    <dbReference type="NCBI Taxonomy" id="882444"/>
    <lineage>
        <taxon>Bacteria</taxon>
        <taxon>Bacillati</taxon>
        <taxon>Actinomycetota</taxon>
        <taxon>Actinomycetes</taxon>
        <taxon>Pseudonocardiales</taxon>
        <taxon>Pseudonocardiaceae</taxon>
        <taxon>Amycolatopsis</taxon>
    </lineage>
</organism>
<keyword evidence="2" id="KW-1185">Reference proteome</keyword>
<gene>
    <name evidence="1" type="ORF">JOM49_005224</name>
</gene>
<reference evidence="1 2" key="1">
    <citation type="submission" date="2021-03" db="EMBL/GenBank/DDBJ databases">
        <title>Sequencing the genomes of 1000 actinobacteria strains.</title>
        <authorList>
            <person name="Klenk H.-P."/>
        </authorList>
    </citation>
    <scope>NUCLEOTIDE SEQUENCE [LARGE SCALE GENOMIC DNA]</scope>
    <source>
        <strain evidence="1 2">DSM 45510</strain>
    </source>
</reference>
<name>A0ABS4PXW9_9PSEU</name>
<accession>A0ABS4PXW9</accession>
<dbReference type="EMBL" id="JAGGMS010000001">
    <property type="protein sequence ID" value="MBP2183698.1"/>
    <property type="molecule type" value="Genomic_DNA"/>
</dbReference>
<proteinExistence type="predicted"/>